<proteinExistence type="inferred from homology"/>
<dbReference type="OrthoDB" id="146256at2"/>
<evidence type="ECO:0000256" key="4">
    <source>
        <dbReference type="ARBA" id="ARBA00022475"/>
    </source>
</evidence>
<evidence type="ECO:0000256" key="8">
    <source>
        <dbReference type="SAM" id="Phobius"/>
    </source>
</evidence>
<feature type="transmembrane region" description="Helical" evidence="8">
    <location>
        <begin position="308"/>
        <end position="327"/>
    </location>
</feature>
<evidence type="ECO:0000256" key="2">
    <source>
        <dbReference type="ARBA" id="ARBA00008537"/>
    </source>
</evidence>
<dbReference type="EMBL" id="FRAF01000016">
    <property type="protein sequence ID" value="SHK55920.1"/>
    <property type="molecule type" value="Genomic_DNA"/>
</dbReference>
<evidence type="ECO:0000256" key="3">
    <source>
        <dbReference type="ARBA" id="ARBA00022448"/>
    </source>
</evidence>
<feature type="transmembrane region" description="Helical" evidence="8">
    <location>
        <begin position="52"/>
        <end position="73"/>
    </location>
</feature>
<dbReference type="STRING" id="1830138.SAMN05443507_11667"/>
<evidence type="ECO:0000313" key="11">
    <source>
        <dbReference type="Proteomes" id="UP000184016"/>
    </source>
</evidence>
<evidence type="ECO:0000256" key="1">
    <source>
        <dbReference type="ARBA" id="ARBA00004651"/>
    </source>
</evidence>
<keyword evidence="7 8" id="KW-0472">Membrane</keyword>
<dbReference type="InterPro" id="IPR004638">
    <property type="entry name" value="EmrB-like"/>
</dbReference>
<keyword evidence="11" id="KW-1185">Reference proteome</keyword>
<dbReference type="PANTHER" id="PTHR42718:SF9">
    <property type="entry name" value="MAJOR FACILITATOR SUPERFAMILY MULTIDRUG TRANSPORTER MFSC"/>
    <property type="match status" value="1"/>
</dbReference>
<keyword evidence="4" id="KW-1003">Cell membrane</keyword>
<evidence type="ECO:0000256" key="5">
    <source>
        <dbReference type="ARBA" id="ARBA00022692"/>
    </source>
</evidence>
<evidence type="ECO:0000259" key="9">
    <source>
        <dbReference type="PROSITE" id="PS50850"/>
    </source>
</evidence>
<dbReference type="GO" id="GO:0005886">
    <property type="term" value="C:plasma membrane"/>
    <property type="evidence" value="ECO:0007669"/>
    <property type="project" value="UniProtKB-SubCell"/>
</dbReference>
<feature type="domain" description="Major facilitator superfamily (MFS) profile" evidence="9">
    <location>
        <begin position="16"/>
        <end position="508"/>
    </location>
</feature>
<feature type="transmembrane region" description="Helical" evidence="8">
    <location>
        <begin position="107"/>
        <end position="132"/>
    </location>
</feature>
<dbReference type="InterPro" id="IPR011701">
    <property type="entry name" value="MFS"/>
</dbReference>
<evidence type="ECO:0000256" key="7">
    <source>
        <dbReference type="ARBA" id="ARBA00023136"/>
    </source>
</evidence>
<dbReference type="RefSeq" id="WP_083574270.1">
    <property type="nucleotide sequence ID" value="NZ_FRAF01000016.1"/>
</dbReference>
<feature type="transmembrane region" description="Helical" evidence="8">
    <location>
        <begin position="203"/>
        <end position="221"/>
    </location>
</feature>
<keyword evidence="5 8" id="KW-0812">Transmembrane</keyword>
<feature type="transmembrane region" description="Helical" evidence="8">
    <location>
        <begin position="17"/>
        <end position="40"/>
    </location>
</feature>
<dbReference type="Proteomes" id="UP000184016">
    <property type="component" value="Unassembled WGS sequence"/>
</dbReference>
<comment type="similarity">
    <text evidence="2">Belongs to the major facilitator superfamily. EmrB family.</text>
</comment>
<feature type="transmembrane region" description="Helical" evidence="8">
    <location>
        <begin position="334"/>
        <end position="355"/>
    </location>
</feature>
<gene>
    <name evidence="10" type="ORF">SAMN05443507_11667</name>
</gene>
<feature type="transmembrane region" description="Helical" evidence="8">
    <location>
        <begin position="486"/>
        <end position="505"/>
    </location>
</feature>
<dbReference type="PROSITE" id="PS50850">
    <property type="entry name" value="MFS"/>
    <property type="match status" value="1"/>
</dbReference>
<dbReference type="Gene3D" id="1.20.1250.20">
    <property type="entry name" value="MFS general substrate transporter like domains"/>
    <property type="match status" value="1"/>
</dbReference>
<dbReference type="PANTHER" id="PTHR42718">
    <property type="entry name" value="MAJOR FACILITATOR SUPERFAMILY MULTIDRUG TRANSPORTER MFSC"/>
    <property type="match status" value="1"/>
</dbReference>
<dbReference type="GO" id="GO:0022857">
    <property type="term" value="F:transmembrane transporter activity"/>
    <property type="evidence" value="ECO:0007669"/>
    <property type="project" value="InterPro"/>
</dbReference>
<accession>A0A1M6TG35</accession>
<dbReference type="InterPro" id="IPR020846">
    <property type="entry name" value="MFS_dom"/>
</dbReference>
<dbReference type="SUPFAM" id="SSF103473">
    <property type="entry name" value="MFS general substrate transporter"/>
    <property type="match status" value="1"/>
</dbReference>
<sequence>MDSGYSAEHMGNPYFQLFIILLGAFMAVLDTSVVNVAIPAMESALNASTHSIQWVLTGYTLVLGILVPISGWLTDRLGPKKLFIFSLITFTIGSALCGISWNLPSMIFFRVIQAVGGGFMMPVAQTMIYRIFPPERRGVIMGLFGVVIMGAPAFGPLLSGYFVDYASWRLIFYINVPIGIIAVIMAVLALYEFPHATTYKLDYLGFIFSCIGFFSLLYGFSNVSDHGWKSWQVVLFILIGVVFIGLLVIQELTIEQPLIQLKILKNYMFSMSLVISGVIYVALFVGIFFLPIYLQNIRGYTALQTGEFMTPAAFGSAVMMLISGRLFNKLGPRILSGVGLVFVIYATYGFAHLGLNTTQGHIQTLYIVRSLGMGLAMMPITTAGMNDVPLTMLSQGSAISNTFRQVSASLGTAILTNYMSTRETAHNLHLASVITPFTPQGIQLNLLENEFIHQGMSYANAQMQAIIEVYKQMSEKSFVYGMNDTFFIASILTAVAWGMTMFFSNKNKKNVEQKKDTSEMVSLEI</sequence>
<comment type="subcellular location">
    <subcellularLocation>
        <location evidence="1">Cell membrane</location>
        <topology evidence="1">Multi-pass membrane protein</topology>
    </subcellularLocation>
</comment>
<evidence type="ECO:0000256" key="6">
    <source>
        <dbReference type="ARBA" id="ARBA00022989"/>
    </source>
</evidence>
<feature type="transmembrane region" description="Helical" evidence="8">
    <location>
        <begin position="266"/>
        <end position="293"/>
    </location>
</feature>
<feature type="transmembrane region" description="Helical" evidence="8">
    <location>
        <begin position="139"/>
        <end position="158"/>
    </location>
</feature>
<dbReference type="NCBIfam" id="TIGR00711">
    <property type="entry name" value="efflux_EmrB"/>
    <property type="match status" value="1"/>
</dbReference>
<keyword evidence="3" id="KW-0813">Transport</keyword>
<feature type="transmembrane region" description="Helical" evidence="8">
    <location>
        <begin position="170"/>
        <end position="191"/>
    </location>
</feature>
<feature type="transmembrane region" description="Helical" evidence="8">
    <location>
        <begin position="233"/>
        <end position="254"/>
    </location>
</feature>
<protein>
    <submittedName>
        <fullName evidence="10">Drug resistance transporter, EmrB/QacA subfamily</fullName>
    </submittedName>
</protein>
<keyword evidence="6 8" id="KW-1133">Transmembrane helix</keyword>
<dbReference type="Pfam" id="PF07690">
    <property type="entry name" value="MFS_1"/>
    <property type="match status" value="1"/>
</dbReference>
<name>A0A1M6TG35_9BACL</name>
<dbReference type="Gene3D" id="1.20.1720.10">
    <property type="entry name" value="Multidrug resistance protein D"/>
    <property type="match status" value="1"/>
</dbReference>
<feature type="transmembrane region" description="Helical" evidence="8">
    <location>
        <begin position="82"/>
        <end position="101"/>
    </location>
</feature>
<reference evidence="11" key="1">
    <citation type="submission" date="2016-11" db="EMBL/GenBank/DDBJ databases">
        <authorList>
            <person name="Varghese N."/>
            <person name="Submissions S."/>
        </authorList>
    </citation>
    <scope>NUCLEOTIDE SEQUENCE [LARGE SCALE GENOMIC DNA]</scope>
    <source>
        <strain evidence="11">USBA-503</strain>
    </source>
</reference>
<dbReference type="InterPro" id="IPR036259">
    <property type="entry name" value="MFS_trans_sf"/>
</dbReference>
<organism evidence="10 11">
    <name type="scientific">Alicyclobacillus tolerans</name>
    <dbReference type="NCBI Taxonomy" id="90970"/>
    <lineage>
        <taxon>Bacteria</taxon>
        <taxon>Bacillati</taxon>
        <taxon>Bacillota</taxon>
        <taxon>Bacilli</taxon>
        <taxon>Bacillales</taxon>
        <taxon>Alicyclobacillaceae</taxon>
        <taxon>Alicyclobacillus</taxon>
    </lineage>
</organism>
<dbReference type="CDD" id="cd17503">
    <property type="entry name" value="MFS_LmrB_MDR_like"/>
    <property type="match status" value="1"/>
</dbReference>
<evidence type="ECO:0000313" key="10">
    <source>
        <dbReference type="EMBL" id="SHK55920.1"/>
    </source>
</evidence>
<dbReference type="AlphaFoldDB" id="A0A1M6TG35"/>